<keyword evidence="3" id="KW-1185">Reference proteome</keyword>
<comment type="caution">
    <text evidence="2">The sequence shown here is derived from an EMBL/GenBank/DDBJ whole genome shotgun (WGS) entry which is preliminary data.</text>
</comment>
<dbReference type="RefSeq" id="WP_018578506.1">
    <property type="nucleotide sequence ID" value="NZ_KB892435.1"/>
</dbReference>
<dbReference type="EMBL" id="LNYW01000016">
    <property type="protein sequence ID" value="KTD65124.1"/>
    <property type="molecule type" value="Genomic_DNA"/>
</dbReference>
<keyword evidence="1" id="KW-0812">Transmembrane</keyword>
<proteinExistence type="predicted"/>
<dbReference type="AlphaFoldDB" id="A0A0W0Z7R0"/>
<keyword evidence="1" id="KW-0472">Membrane</keyword>
<feature type="transmembrane region" description="Helical" evidence="1">
    <location>
        <begin position="45"/>
        <end position="65"/>
    </location>
</feature>
<organism evidence="2 3">
    <name type="scientific">Legionella shakespearei DSM 23087</name>
    <dbReference type="NCBI Taxonomy" id="1122169"/>
    <lineage>
        <taxon>Bacteria</taxon>
        <taxon>Pseudomonadati</taxon>
        <taxon>Pseudomonadota</taxon>
        <taxon>Gammaproteobacteria</taxon>
        <taxon>Legionellales</taxon>
        <taxon>Legionellaceae</taxon>
        <taxon>Legionella</taxon>
    </lineage>
</organism>
<feature type="transmembrane region" description="Helical" evidence="1">
    <location>
        <begin position="6"/>
        <end position="24"/>
    </location>
</feature>
<accession>A0A0W0Z7R0</accession>
<protein>
    <submittedName>
        <fullName evidence="2">CAAX amino terminal protease self-immunity</fullName>
    </submittedName>
</protein>
<keyword evidence="2" id="KW-0645">Protease</keyword>
<gene>
    <name evidence="2" type="ORF">Lsha_0493</name>
</gene>
<name>A0A0W0Z7R0_9GAMM</name>
<keyword evidence="2" id="KW-0378">Hydrolase</keyword>
<dbReference type="STRING" id="1122169.Lsha_0493"/>
<dbReference type="GO" id="GO:0008233">
    <property type="term" value="F:peptidase activity"/>
    <property type="evidence" value="ECO:0007669"/>
    <property type="project" value="UniProtKB-KW"/>
</dbReference>
<dbReference type="GO" id="GO:0006508">
    <property type="term" value="P:proteolysis"/>
    <property type="evidence" value="ECO:0007669"/>
    <property type="project" value="UniProtKB-KW"/>
</dbReference>
<dbReference type="Proteomes" id="UP000054600">
    <property type="component" value="Unassembled WGS sequence"/>
</dbReference>
<reference evidence="2 3" key="1">
    <citation type="submission" date="2015-11" db="EMBL/GenBank/DDBJ databases">
        <title>Genomic analysis of 38 Legionella species identifies large and diverse effector repertoires.</title>
        <authorList>
            <person name="Burstein D."/>
            <person name="Amaro F."/>
            <person name="Zusman T."/>
            <person name="Lifshitz Z."/>
            <person name="Cohen O."/>
            <person name="Gilbert J.A."/>
            <person name="Pupko T."/>
            <person name="Shuman H.A."/>
            <person name="Segal G."/>
        </authorList>
    </citation>
    <scope>NUCLEOTIDE SEQUENCE [LARGE SCALE GENOMIC DNA]</scope>
    <source>
        <strain evidence="2 3">ATCC 49655</strain>
    </source>
</reference>
<sequence length="248" mass="27426">MTINWPLIIVLFCLCIPGTCIAMTRLIHFLLEQNTEELKKRFSRYATLQTLVMVFVMSFAGAVLSPRTGLGSPLLEGLLQGKGEWASFQAILLPTFLYALGGVILFCGLFYGVAGSILDEHSFQIMKKLRAALGLDGCVLYGGVVEEIIARWGLMNVVAFFALMFATEKTNFVIIVSIFLSGLLFAVGQIPAYIASGCVPGRRLVYSVVLLSLFQSLLFGFLFWQYGLISAILAHMLFHLGWAQYDKI</sequence>
<feature type="transmembrane region" description="Helical" evidence="1">
    <location>
        <begin position="85"/>
        <end position="118"/>
    </location>
</feature>
<dbReference type="OrthoDB" id="378663at2"/>
<dbReference type="PATRIC" id="fig|1122169.6.peg.564"/>
<evidence type="ECO:0000313" key="2">
    <source>
        <dbReference type="EMBL" id="KTD65124.1"/>
    </source>
</evidence>
<evidence type="ECO:0000313" key="3">
    <source>
        <dbReference type="Proteomes" id="UP000054600"/>
    </source>
</evidence>
<feature type="transmembrane region" description="Helical" evidence="1">
    <location>
        <begin position="228"/>
        <end position="245"/>
    </location>
</feature>
<keyword evidence="1" id="KW-1133">Transmembrane helix</keyword>
<feature type="transmembrane region" description="Helical" evidence="1">
    <location>
        <begin position="139"/>
        <end position="166"/>
    </location>
</feature>
<evidence type="ECO:0000256" key="1">
    <source>
        <dbReference type="SAM" id="Phobius"/>
    </source>
</evidence>
<dbReference type="eggNOG" id="ENOG502ZAAA">
    <property type="taxonomic scope" value="Bacteria"/>
</dbReference>
<feature type="transmembrane region" description="Helical" evidence="1">
    <location>
        <begin position="172"/>
        <end position="192"/>
    </location>
</feature>